<reference evidence="2 3" key="1">
    <citation type="submission" date="2015-12" db="EMBL/GenBank/DDBJ databases">
        <title>Genome sequence of Thalassospira lucentensis MCCC 1A02072.</title>
        <authorList>
            <person name="Lu L."/>
            <person name="Lai Q."/>
            <person name="Shao Z."/>
            <person name="Qian P."/>
        </authorList>
    </citation>
    <scope>NUCLEOTIDE SEQUENCE [LARGE SCALE GENOMIC DNA]</scope>
    <source>
        <strain evidence="2 3">MCCC 1A02072</strain>
    </source>
</reference>
<dbReference type="RefSeq" id="WP_062949502.1">
    <property type="nucleotide sequence ID" value="NZ_LPVY01000004.1"/>
</dbReference>
<keyword evidence="1" id="KW-0472">Membrane</keyword>
<dbReference type="AlphaFoldDB" id="A0A154L956"/>
<dbReference type="EMBL" id="LPVY01000004">
    <property type="protein sequence ID" value="KZB67266.1"/>
    <property type="molecule type" value="Genomic_DNA"/>
</dbReference>
<keyword evidence="1" id="KW-1133">Transmembrane helix</keyword>
<gene>
    <name evidence="2" type="ORF">AUP42_13050</name>
</gene>
<name>A0A154L956_9PROT</name>
<evidence type="ECO:0000313" key="3">
    <source>
        <dbReference type="Proteomes" id="UP000076335"/>
    </source>
</evidence>
<evidence type="ECO:0000313" key="2">
    <source>
        <dbReference type="EMBL" id="KZB67266.1"/>
    </source>
</evidence>
<dbReference type="OrthoDB" id="7363255at2"/>
<accession>A0A154L956</accession>
<evidence type="ECO:0000256" key="1">
    <source>
        <dbReference type="SAM" id="Phobius"/>
    </source>
</evidence>
<proteinExistence type="predicted"/>
<organism evidence="2 3">
    <name type="scientific">Thalassospira lucentensis</name>
    <dbReference type="NCBI Taxonomy" id="168935"/>
    <lineage>
        <taxon>Bacteria</taxon>
        <taxon>Pseudomonadati</taxon>
        <taxon>Pseudomonadota</taxon>
        <taxon>Alphaproteobacteria</taxon>
        <taxon>Rhodospirillales</taxon>
        <taxon>Thalassospiraceae</taxon>
        <taxon>Thalassospira</taxon>
    </lineage>
</organism>
<dbReference type="Proteomes" id="UP000076335">
    <property type="component" value="Unassembled WGS sequence"/>
</dbReference>
<protein>
    <submittedName>
        <fullName evidence="2">Uncharacterized protein</fullName>
    </submittedName>
</protein>
<feature type="transmembrane region" description="Helical" evidence="1">
    <location>
        <begin position="43"/>
        <end position="63"/>
    </location>
</feature>
<feature type="transmembrane region" description="Helical" evidence="1">
    <location>
        <begin position="7"/>
        <end position="37"/>
    </location>
</feature>
<keyword evidence="1" id="KW-0812">Transmembrane</keyword>
<sequence>MNKIASIIIAAVFAIALLGGMAAMIGGGLLGAIVFIIGIPVAFPMSTSIVVLFFAVIIIRTIIQKRRERREMRAFLKDNADD</sequence>
<comment type="caution">
    <text evidence="2">The sequence shown here is derived from an EMBL/GenBank/DDBJ whole genome shotgun (WGS) entry which is preliminary data.</text>
</comment>